<protein>
    <submittedName>
        <fullName evidence="3">Flavin reductase (DIM6/NTAB) family NADH-FMN oxidoreductase RutF</fullName>
    </submittedName>
</protein>
<evidence type="ECO:0000313" key="3">
    <source>
        <dbReference type="EMBL" id="TDX53184.1"/>
    </source>
</evidence>
<dbReference type="AlphaFoldDB" id="A0A4R8H171"/>
<dbReference type="PANTHER" id="PTHR30466">
    <property type="entry name" value="FLAVIN REDUCTASE"/>
    <property type="match status" value="1"/>
</dbReference>
<sequence length="176" mass="19629">MDPQEISLEALMKINYGLYVISSKSGDEINGLIANAITQTSAEPPTIAVCINKDHLTHEFIKDSAVLSISILAEETPMKFIGRFGFRKGREINKFEGLDYKYGVTGAPILLEHTVATIECEVIDSVVVETHTLFISKIVNSEMINDKTPMTYDYYYQVLKGKSPKSAPTYLNSKKK</sequence>
<comment type="caution">
    <text evidence="3">The sequence shown here is derived from an EMBL/GenBank/DDBJ whole genome shotgun (WGS) entry which is preliminary data.</text>
</comment>
<keyword evidence="1" id="KW-0560">Oxidoreductase</keyword>
<accession>A0A4R8H171</accession>
<dbReference type="SUPFAM" id="SSF50475">
    <property type="entry name" value="FMN-binding split barrel"/>
    <property type="match status" value="1"/>
</dbReference>
<dbReference type="Gene3D" id="2.30.110.10">
    <property type="entry name" value="Electron Transport, Fmn-binding Protein, Chain A"/>
    <property type="match status" value="1"/>
</dbReference>
<reference evidence="3 4" key="1">
    <citation type="submission" date="2019-03" db="EMBL/GenBank/DDBJ databases">
        <title>Subsurface microbial communities from deep shales in Ohio and West Virginia, USA.</title>
        <authorList>
            <person name="Wrighton K."/>
        </authorList>
    </citation>
    <scope>NUCLEOTIDE SEQUENCE [LARGE SCALE GENOMIC DNA]</scope>
    <source>
        <strain evidence="3 4">MSL 6dP</strain>
    </source>
</reference>
<dbReference type="InterPro" id="IPR002563">
    <property type="entry name" value="Flavin_Rdtase-like_dom"/>
</dbReference>
<dbReference type="PANTHER" id="PTHR30466:SF1">
    <property type="entry name" value="FMN REDUCTASE (NADH) RUTF"/>
    <property type="match status" value="1"/>
</dbReference>
<feature type="domain" description="Flavin reductase like" evidence="2">
    <location>
        <begin position="11"/>
        <end position="157"/>
    </location>
</feature>
<dbReference type="GO" id="GO:0010181">
    <property type="term" value="F:FMN binding"/>
    <property type="evidence" value="ECO:0007669"/>
    <property type="project" value="InterPro"/>
</dbReference>
<evidence type="ECO:0000256" key="1">
    <source>
        <dbReference type="ARBA" id="ARBA00023002"/>
    </source>
</evidence>
<name>A0A4R8H171_9FIRM</name>
<gene>
    <name evidence="3" type="ORF">C7959_10336</name>
</gene>
<proteinExistence type="predicted"/>
<evidence type="ECO:0000313" key="4">
    <source>
        <dbReference type="Proteomes" id="UP000295832"/>
    </source>
</evidence>
<evidence type="ECO:0000259" key="2">
    <source>
        <dbReference type="SMART" id="SM00903"/>
    </source>
</evidence>
<dbReference type="GO" id="GO:0042602">
    <property type="term" value="F:riboflavin reductase (NADPH) activity"/>
    <property type="evidence" value="ECO:0007669"/>
    <property type="project" value="TreeGrafter"/>
</dbReference>
<dbReference type="InterPro" id="IPR050268">
    <property type="entry name" value="NADH-dep_flavin_reductase"/>
</dbReference>
<dbReference type="RefSeq" id="WP_134114787.1">
    <property type="nucleotide sequence ID" value="NZ_SOEG01000003.1"/>
</dbReference>
<dbReference type="EMBL" id="SOEG01000003">
    <property type="protein sequence ID" value="TDX53184.1"/>
    <property type="molecule type" value="Genomic_DNA"/>
</dbReference>
<dbReference type="Pfam" id="PF01613">
    <property type="entry name" value="Flavin_Reduct"/>
    <property type="match status" value="1"/>
</dbReference>
<dbReference type="SMART" id="SM00903">
    <property type="entry name" value="Flavin_Reduct"/>
    <property type="match status" value="1"/>
</dbReference>
<dbReference type="STRING" id="926561.GCA_000379025_01717"/>
<keyword evidence="4" id="KW-1185">Reference proteome</keyword>
<dbReference type="InterPro" id="IPR012349">
    <property type="entry name" value="Split_barrel_FMN-bd"/>
</dbReference>
<dbReference type="Proteomes" id="UP000295832">
    <property type="component" value="Unassembled WGS sequence"/>
</dbReference>
<organism evidence="3 4">
    <name type="scientific">Orenia marismortui</name>
    <dbReference type="NCBI Taxonomy" id="46469"/>
    <lineage>
        <taxon>Bacteria</taxon>
        <taxon>Bacillati</taxon>
        <taxon>Bacillota</taxon>
        <taxon>Clostridia</taxon>
        <taxon>Halanaerobiales</taxon>
        <taxon>Halobacteroidaceae</taxon>
        <taxon>Orenia</taxon>
    </lineage>
</organism>